<evidence type="ECO:0000313" key="2">
    <source>
        <dbReference type="EMBL" id="SCF21393.1"/>
    </source>
</evidence>
<dbReference type="EMBL" id="LT607413">
    <property type="protein sequence ID" value="SCF21393.1"/>
    <property type="molecule type" value="Genomic_DNA"/>
</dbReference>
<protein>
    <submittedName>
        <fullName evidence="2">TIGR04222 domain-containing protein</fullName>
    </submittedName>
</protein>
<evidence type="ECO:0000256" key="1">
    <source>
        <dbReference type="SAM" id="Phobius"/>
    </source>
</evidence>
<gene>
    <name evidence="2" type="ORF">GA0070618_4099</name>
</gene>
<accession>A0A1C4YKW9</accession>
<feature type="transmembrane region" description="Helical" evidence="1">
    <location>
        <begin position="12"/>
        <end position="31"/>
    </location>
</feature>
<dbReference type="AlphaFoldDB" id="A0A1C4YKW9"/>
<sequence>MTLLAAPGDTWGISGPAFATGYFILAALLALGSTLHRAWLFNGHRAPGFDHLGPQQAAYLNGGARLAVYSTIGALRSVGAVGADRRKLLRATGPLPAGATPLDQAVHHAASRGVRTRDLPQDHWVATALGQLRQDLENRGLALDADRRRAARFGPALLFLLLFVGVVRLFAGIGNDQPVGFLVAIMVVLAVIFVVQVARVPYRTRAGKTALNNLRAHYRYLTPSASPAYGTYGAAGAAMGVALFGTATLWAVDPAFADAAEIQRTSATNSGSSGGCGGGSGGGDSGSGGDGGGGGCGGGGCGGGCGG</sequence>
<keyword evidence="1" id="KW-0472">Membrane</keyword>
<keyword evidence="1" id="KW-0812">Transmembrane</keyword>
<keyword evidence="1" id="KW-1133">Transmembrane helix</keyword>
<organism evidence="2 3">
    <name type="scientific">Micromonospora echinospora</name>
    <name type="common">Micromonospora purpurea</name>
    <dbReference type="NCBI Taxonomy" id="1877"/>
    <lineage>
        <taxon>Bacteria</taxon>
        <taxon>Bacillati</taxon>
        <taxon>Actinomycetota</taxon>
        <taxon>Actinomycetes</taxon>
        <taxon>Micromonosporales</taxon>
        <taxon>Micromonosporaceae</taxon>
        <taxon>Micromonospora</taxon>
    </lineage>
</organism>
<evidence type="ECO:0000313" key="3">
    <source>
        <dbReference type="Proteomes" id="UP000198253"/>
    </source>
</evidence>
<dbReference type="Proteomes" id="UP000198253">
    <property type="component" value="Chromosome I"/>
</dbReference>
<dbReference type="RefSeq" id="WP_088983070.1">
    <property type="nucleotide sequence ID" value="NZ_LT607413.1"/>
</dbReference>
<reference evidence="3" key="1">
    <citation type="submission" date="2016-06" db="EMBL/GenBank/DDBJ databases">
        <authorList>
            <person name="Varghese N."/>
            <person name="Submissions Spin"/>
        </authorList>
    </citation>
    <scope>NUCLEOTIDE SEQUENCE [LARGE SCALE GENOMIC DNA]</scope>
    <source>
        <strain evidence="3">DSM 43816</strain>
    </source>
</reference>
<dbReference type="InParanoid" id="A0A1C4YKW9"/>
<dbReference type="OrthoDB" id="4475641at2"/>
<dbReference type="InterPro" id="IPR026467">
    <property type="entry name" value="Ser/Gly_Cys_C_dom"/>
</dbReference>
<name>A0A1C4YKW9_MICEC</name>
<proteinExistence type="predicted"/>
<keyword evidence="3" id="KW-1185">Reference proteome</keyword>
<feature type="transmembrane region" description="Helical" evidence="1">
    <location>
        <begin position="156"/>
        <end position="173"/>
    </location>
</feature>
<dbReference type="NCBIfam" id="TIGR04222">
    <property type="entry name" value="near_uncomplex"/>
    <property type="match status" value="1"/>
</dbReference>
<feature type="transmembrane region" description="Helical" evidence="1">
    <location>
        <begin position="179"/>
        <end position="198"/>
    </location>
</feature>